<evidence type="ECO:0000256" key="1">
    <source>
        <dbReference type="ARBA" id="ARBA00004167"/>
    </source>
</evidence>
<organism evidence="8 9">
    <name type="scientific">Holothuria leucospilota</name>
    <name type="common">Black long sea cucumber</name>
    <name type="synonym">Mertensiothuria leucospilota</name>
    <dbReference type="NCBI Taxonomy" id="206669"/>
    <lineage>
        <taxon>Eukaryota</taxon>
        <taxon>Metazoa</taxon>
        <taxon>Echinodermata</taxon>
        <taxon>Eleutherozoa</taxon>
        <taxon>Echinozoa</taxon>
        <taxon>Holothuroidea</taxon>
        <taxon>Aspidochirotacea</taxon>
        <taxon>Aspidochirotida</taxon>
        <taxon>Holothuriidae</taxon>
        <taxon>Holothuria</taxon>
    </lineage>
</organism>
<evidence type="ECO:0000313" key="8">
    <source>
        <dbReference type="EMBL" id="KAJ8044353.1"/>
    </source>
</evidence>
<dbReference type="PANTHER" id="PTHR28599:SF1">
    <property type="entry name" value="SMALL INTEGRAL MEMBRANE PROTEIN 12"/>
    <property type="match status" value="1"/>
</dbReference>
<dbReference type="InterPro" id="IPR031933">
    <property type="entry name" value="UPF0767"/>
</dbReference>
<keyword evidence="9" id="KW-1185">Reference proteome</keyword>
<evidence type="ECO:0000313" key="9">
    <source>
        <dbReference type="Proteomes" id="UP001152320"/>
    </source>
</evidence>
<comment type="similarity">
    <text evidence="2">Belongs to the SMIM12 family.</text>
</comment>
<feature type="region of interest" description="Disordered" evidence="6">
    <location>
        <begin position="36"/>
        <end position="71"/>
    </location>
</feature>
<evidence type="ECO:0000256" key="6">
    <source>
        <dbReference type="SAM" id="MobiDB-lite"/>
    </source>
</evidence>
<dbReference type="GO" id="GO:0016020">
    <property type="term" value="C:membrane"/>
    <property type="evidence" value="ECO:0007669"/>
    <property type="project" value="UniProtKB-SubCell"/>
</dbReference>
<feature type="compositionally biased region" description="Basic and acidic residues" evidence="6">
    <location>
        <begin position="36"/>
        <end position="57"/>
    </location>
</feature>
<name>A0A9Q1HGR4_HOLLE</name>
<evidence type="ECO:0000256" key="4">
    <source>
        <dbReference type="ARBA" id="ARBA00022989"/>
    </source>
</evidence>
<evidence type="ECO:0000256" key="7">
    <source>
        <dbReference type="SAM" id="Phobius"/>
    </source>
</evidence>
<gene>
    <name evidence="8" type="ORF">HOLleu_07082</name>
</gene>
<dbReference type="Proteomes" id="UP001152320">
    <property type="component" value="Chromosome 3"/>
</dbReference>
<keyword evidence="3 7" id="KW-0812">Transmembrane</keyword>
<dbReference type="AlphaFoldDB" id="A0A9Q1HGR4"/>
<keyword evidence="5 7" id="KW-0472">Membrane</keyword>
<dbReference type="Pfam" id="PF15990">
    <property type="entry name" value="UPF0767"/>
    <property type="match status" value="1"/>
</dbReference>
<accession>A0A9Q1HGR4</accession>
<evidence type="ECO:0000256" key="5">
    <source>
        <dbReference type="ARBA" id="ARBA00023136"/>
    </source>
</evidence>
<sequence>MWQILFAGMRTYAPYVTLPIAAVIGAVGFGIERSIRGREDTTPSRSSIKEERDERLLEQSATEDATEVESLKQKSFIPRTILDRTKPGRFTS</sequence>
<keyword evidence="4 7" id="KW-1133">Transmembrane helix</keyword>
<dbReference type="EMBL" id="JAIZAY010000003">
    <property type="protein sequence ID" value="KAJ8044353.1"/>
    <property type="molecule type" value="Genomic_DNA"/>
</dbReference>
<proteinExistence type="inferred from homology"/>
<reference evidence="8" key="1">
    <citation type="submission" date="2021-10" db="EMBL/GenBank/DDBJ databases">
        <title>Tropical sea cucumber genome reveals ecological adaptation and Cuvierian tubules defense mechanism.</title>
        <authorList>
            <person name="Chen T."/>
        </authorList>
    </citation>
    <scope>NUCLEOTIDE SEQUENCE</scope>
    <source>
        <strain evidence="8">Nanhai2018</strain>
        <tissue evidence="8">Muscle</tissue>
    </source>
</reference>
<dbReference type="PANTHER" id="PTHR28599">
    <property type="entry name" value="SMALL INTEGRAL MEMBRANE PROTEIN 12"/>
    <property type="match status" value="1"/>
</dbReference>
<feature type="transmembrane region" description="Helical" evidence="7">
    <location>
        <begin position="12"/>
        <end position="31"/>
    </location>
</feature>
<dbReference type="OrthoDB" id="10052506at2759"/>
<evidence type="ECO:0000256" key="2">
    <source>
        <dbReference type="ARBA" id="ARBA00007304"/>
    </source>
</evidence>
<comment type="caution">
    <text evidence="8">The sequence shown here is derived from an EMBL/GenBank/DDBJ whole genome shotgun (WGS) entry which is preliminary data.</text>
</comment>
<comment type="subcellular location">
    <subcellularLocation>
        <location evidence="1">Membrane</location>
        <topology evidence="1">Single-pass membrane protein</topology>
    </subcellularLocation>
</comment>
<protein>
    <submittedName>
        <fullName evidence="8">Small integral membrane protein 12-A</fullName>
    </submittedName>
</protein>
<evidence type="ECO:0000256" key="3">
    <source>
        <dbReference type="ARBA" id="ARBA00022692"/>
    </source>
</evidence>